<dbReference type="AlphaFoldDB" id="A0AAV2WHU9"/>
<protein>
    <submittedName>
        <fullName evidence="4">Lipoprotein</fullName>
    </submittedName>
</protein>
<reference evidence="4" key="2">
    <citation type="submission" date="2015-09" db="EMBL/GenBank/DDBJ databases">
        <title>Draft genome sequence of Mycobacterium neoaurum DSM 44074.</title>
        <authorList>
            <person name="Croce O."/>
            <person name="Robert C."/>
            <person name="Raoult D."/>
            <person name="Drancourt M."/>
        </authorList>
    </citation>
    <scope>NUCLEOTIDE SEQUENCE</scope>
    <source>
        <strain evidence="4">DSM 44074</strain>
    </source>
</reference>
<evidence type="ECO:0000256" key="2">
    <source>
        <dbReference type="SAM" id="SignalP"/>
    </source>
</evidence>
<keyword evidence="2" id="KW-0732">Signal</keyword>
<gene>
    <name evidence="4" type="ORF">BN1047_01671</name>
</gene>
<dbReference type="PANTHER" id="PTHR36933">
    <property type="entry name" value="SLL0788 PROTEIN"/>
    <property type="match status" value="1"/>
</dbReference>
<dbReference type="Proteomes" id="UP000028864">
    <property type="component" value="Unassembled WGS sequence"/>
</dbReference>
<evidence type="ECO:0000256" key="1">
    <source>
        <dbReference type="SAM" id="MobiDB-lite"/>
    </source>
</evidence>
<dbReference type="PANTHER" id="PTHR36933:SF1">
    <property type="entry name" value="SLL0788 PROTEIN"/>
    <property type="match status" value="1"/>
</dbReference>
<feature type="chain" id="PRO_5044010839" evidence="2">
    <location>
        <begin position="24"/>
        <end position="195"/>
    </location>
</feature>
<dbReference type="RefSeq" id="WP_081843344.1">
    <property type="nucleotide sequence ID" value="NZ_CP074376.1"/>
</dbReference>
<keyword evidence="4" id="KW-0449">Lipoprotein</keyword>
<feature type="region of interest" description="Disordered" evidence="1">
    <location>
        <begin position="24"/>
        <end position="43"/>
    </location>
</feature>
<reference evidence="4" key="1">
    <citation type="submission" date="2014-05" db="EMBL/GenBank/DDBJ databases">
        <authorList>
            <person name="Urmite Genomes"/>
        </authorList>
    </citation>
    <scope>NUCLEOTIDE SEQUENCE</scope>
    <source>
        <strain evidence="4">DSM 44074</strain>
    </source>
</reference>
<accession>A0AAV2WHU9</accession>
<evidence type="ECO:0000259" key="3">
    <source>
        <dbReference type="Pfam" id="PF03713"/>
    </source>
</evidence>
<sequence length="195" mass="20562">MRRVLVLVAAMLAILVPACGRQAGAPEAPSASTASATSPAPGTPGVNAIDRAFADALLAQRPRIDQMIALVRTNSDDPRMQALADVLAVSEKQQTDTVNALLVQWTDGQQGGQGPVPQGPNLFDEGAMQRLAALRGPEFDRLWLQAMLNHHQAVLTMAATEIQEGQDANAKTLAQGIISTRQEEAGHMQQLLGGG</sequence>
<evidence type="ECO:0000313" key="4">
    <source>
        <dbReference type="EMBL" id="CDQ43800.1"/>
    </source>
</evidence>
<dbReference type="Pfam" id="PF03713">
    <property type="entry name" value="DUF305"/>
    <property type="match status" value="1"/>
</dbReference>
<evidence type="ECO:0000313" key="5">
    <source>
        <dbReference type="Proteomes" id="UP000028864"/>
    </source>
</evidence>
<proteinExistence type="predicted"/>
<organism evidence="4 5">
    <name type="scientific">Mycolicibacterium neoaurum</name>
    <name type="common">Mycobacterium neoaurum</name>
    <dbReference type="NCBI Taxonomy" id="1795"/>
    <lineage>
        <taxon>Bacteria</taxon>
        <taxon>Bacillati</taxon>
        <taxon>Actinomycetota</taxon>
        <taxon>Actinomycetes</taxon>
        <taxon>Mycobacteriales</taxon>
        <taxon>Mycobacteriaceae</taxon>
        <taxon>Mycolicibacterium</taxon>
    </lineage>
</organism>
<dbReference type="InterPro" id="IPR005183">
    <property type="entry name" value="DUF305_CopM-like"/>
</dbReference>
<dbReference type="EMBL" id="LK021337">
    <property type="protein sequence ID" value="CDQ43800.1"/>
    <property type="molecule type" value="Genomic_DNA"/>
</dbReference>
<dbReference type="Gene3D" id="1.20.1260.10">
    <property type="match status" value="1"/>
</dbReference>
<name>A0AAV2WHU9_MYCNE</name>
<dbReference type="InterPro" id="IPR012347">
    <property type="entry name" value="Ferritin-like"/>
</dbReference>
<feature type="signal peptide" evidence="2">
    <location>
        <begin position="1"/>
        <end position="23"/>
    </location>
</feature>
<feature type="domain" description="DUF305" evidence="3">
    <location>
        <begin position="52"/>
        <end position="192"/>
    </location>
</feature>